<dbReference type="OrthoDB" id="5584559at2759"/>
<evidence type="ECO:0000313" key="2">
    <source>
        <dbReference type="EMBL" id="KAJ2008066.1"/>
    </source>
</evidence>
<organism evidence="2 3">
    <name type="scientific">Coemansia thaxteri</name>
    <dbReference type="NCBI Taxonomy" id="2663907"/>
    <lineage>
        <taxon>Eukaryota</taxon>
        <taxon>Fungi</taxon>
        <taxon>Fungi incertae sedis</taxon>
        <taxon>Zoopagomycota</taxon>
        <taxon>Kickxellomycotina</taxon>
        <taxon>Kickxellomycetes</taxon>
        <taxon>Kickxellales</taxon>
        <taxon>Kickxellaceae</taxon>
        <taxon>Coemansia</taxon>
    </lineage>
</organism>
<protein>
    <submittedName>
        <fullName evidence="2">Uncharacterized protein</fullName>
    </submittedName>
</protein>
<dbReference type="EMBL" id="JANBQF010000012">
    <property type="protein sequence ID" value="KAJ2008066.1"/>
    <property type="molecule type" value="Genomic_DNA"/>
</dbReference>
<proteinExistence type="predicted"/>
<dbReference type="AlphaFoldDB" id="A0A9W8ELF9"/>
<feature type="compositionally biased region" description="Low complexity" evidence="1">
    <location>
        <begin position="46"/>
        <end position="57"/>
    </location>
</feature>
<name>A0A9W8ELF9_9FUNG</name>
<evidence type="ECO:0000313" key="3">
    <source>
        <dbReference type="Proteomes" id="UP001150907"/>
    </source>
</evidence>
<keyword evidence="3" id="KW-1185">Reference proteome</keyword>
<gene>
    <name evidence="2" type="ORF">H4R26_000410</name>
</gene>
<reference evidence="2" key="1">
    <citation type="submission" date="2022-07" db="EMBL/GenBank/DDBJ databases">
        <title>Phylogenomic reconstructions and comparative analyses of Kickxellomycotina fungi.</title>
        <authorList>
            <person name="Reynolds N.K."/>
            <person name="Stajich J.E."/>
            <person name="Barry K."/>
            <person name="Grigoriev I.V."/>
            <person name="Crous P."/>
            <person name="Smith M.E."/>
        </authorList>
    </citation>
    <scope>NUCLEOTIDE SEQUENCE</scope>
    <source>
        <strain evidence="2">IMI 214461</strain>
    </source>
</reference>
<accession>A0A9W8ELF9</accession>
<dbReference type="Proteomes" id="UP001150907">
    <property type="component" value="Unassembled WGS sequence"/>
</dbReference>
<feature type="region of interest" description="Disordered" evidence="1">
    <location>
        <begin position="34"/>
        <end position="63"/>
    </location>
</feature>
<evidence type="ECO:0000256" key="1">
    <source>
        <dbReference type="SAM" id="MobiDB-lite"/>
    </source>
</evidence>
<comment type="caution">
    <text evidence="2">The sequence shown here is derived from an EMBL/GenBank/DDBJ whole genome shotgun (WGS) entry which is preliminary data.</text>
</comment>
<sequence length="77" mass="8991">MIKCTCCGYECDCVDLYYDHILFDSRHHEMAQREQAMAPTLRRMSRNASRSRSSLLKRTSHGQIEQPKQACMYNSTT</sequence>